<reference evidence="3" key="1">
    <citation type="submission" date="2017-08" db="EMBL/GenBank/DDBJ databases">
        <title>Mesorhizobium wenxinae sp. nov., a novel rhizobial species isolated from root nodules of chickpea (Cicer arietinum L.).</title>
        <authorList>
            <person name="Zhang J."/>
        </authorList>
    </citation>
    <scope>NUCLEOTIDE SEQUENCE [LARGE SCALE GENOMIC DNA]</scope>
    <source>
        <strain evidence="3">USDA 3392</strain>
    </source>
</reference>
<protein>
    <submittedName>
        <fullName evidence="2">CoA transferase</fullName>
    </submittedName>
</protein>
<keyword evidence="1 2" id="KW-0808">Transferase</keyword>
<comment type="caution">
    <text evidence="2">The sequence shown here is derived from an EMBL/GenBank/DDBJ whole genome shotgun (WGS) entry which is preliminary data.</text>
</comment>
<name>A0AB36RG71_9HYPH</name>
<accession>A0AB36RG71</accession>
<dbReference type="EMBL" id="NPKI01000004">
    <property type="protein sequence ID" value="PAQ03939.1"/>
    <property type="molecule type" value="Genomic_DNA"/>
</dbReference>
<evidence type="ECO:0000313" key="2">
    <source>
        <dbReference type="EMBL" id="PAQ03939.1"/>
    </source>
</evidence>
<dbReference type="InterPro" id="IPR023606">
    <property type="entry name" value="CoA-Trfase_III_dom_1_sf"/>
</dbReference>
<dbReference type="InterPro" id="IPR050483">
    <property type="entry name" value="CoA-transferase_III_domain"/>
</dbReference>
<gene>
    <name evidence="2" type="ORF">CIT25_01885</name>
</gene>
<dbReference type="Proteomes" id="UP000216215">
    <property type="component" value="Unassembled WGS sequence"/>
</dbReference>
<dbReference type="Gene3D" id="3.30.1540.10">
    <property type="entry name" value="formyl-coa transferase, domain 3"/>
    <property type="match status" value="1"/>
</dbReference>
<dbReference type="InterPro" id="IPR003673">
    <property type="entry name" value="CoA-Trfase_fam_III"/>
</dbReference>
<keyword evidence="3" id="KW-1185">Reference proteome</keyword>
<dbReference type="RefSeq" id="WP_095482884.1">
    <property type="nucleotide sequence ID" value="NZ_CP088151.1"/>
</dbReference>
<proteinExistence type="predicted"/>
<dbReference type="GO" id="GO:0008410">
    <property type="term" value="F:CoA-transferase activity"/>
    <property type="evidence" value="ECO:0007669"/>
    <property type="project" value="TreeGrafter"/>
</dbReference>
<dbReference type="AlphaFoldDB" id="A0AB36RG71"/>
<evidence type="ECO:0000313" key="3">
    <source>
        <dbReference type="Proteomes" id="UP000216215"/>
    </source>
</evidence>
<dbReference type="Gene3D" id="3.40.50.10540">
    <property type="entry name" value="Crotonobetainyl-coa:carnitine coa-transferase, domain 1"/>
    <property type="match status" value="1"/>
</dbReference>
<sequence length="391" mass="42238">MTEPPLKGIRVIELARILAGPWAGQLLADLGADVIKVESPEGGDDTRKWGPPFVMSHDGENLSAAYYHSCNRGKRSISVDFSTPEGAETIRRLVATSDVLIENFKLGGLKKYGLDYNSLRKSNPRLIYCSITGFGQDGPYAPRAGYDFIIQGMAGMMSITGEAGREPQKAGVAISDIFTGLYSVIAIQAALRHAEKTGEGQHIDMALYDTQISALGNQNLNYLVSGKSPVQMGNAHMNIAPYEVVPVKDGHIILAIGNDGQFAKFCAAVGLVDLPSNPDFATNPARVANRAKLREHMIDALKTFDRDPLLTKLEAANVPASPINTIGEMFADPQTIARGMRLDLDDGHGNLLPSVRAPMVMSGTPLVYERPSPRLGEHTEEILAELERSGK</sequence>
<dbReference type="Pfam" id="PF02515">
    <property type="entry name" value="CoA_transf_3"/>
    <property type="match status" value="1"/>
</dbReference>
<dbReference type="SUPFAM" id="SSF89796">
    <property type="entry name" value="CoA-transferase family III (CaiB/BaiF)"/>
    <property type="match status" value="1"/>
</dbReference>
<dbReference type="InterPro" id="IPR044855">
    <property type="entry name" value="CoA-Trfase_III_dom3_sf"/>
</dbReference>
<dbReference type="PANTHER" id="PTHR48207:SF3">
    <property type="entry name" value="SUCCINATE--HYDROXYMETHYLGLUTARATE COA-TRANSFERASE"/>
    <property type="match status" value="1"/>
</dbReference>
<evidence type="ECO:0000256" key="1">
    <source>
        <dbReference type="ARBA" id="ARBA00022679"/>
    </source>
</evidence>
<dbReference type="PANTHER" id="PTHR48207">
    <property type="entry name" value="SUCCINATE--HYDROXYMETHYLGLUTARATE COA-TRANSFERASE"/>
    <property type="match status" value="1"/>
</dbReference>
<organism evidence="2 3">
    <name type="scientific">Mesorhizobium mediterraneum</name>
    <dbReference type="NCBI Taxonomy" id="43617"/>
    <lineage>
        <taxon>Bacteria</taxon>
        <taxon>Pseudomonadati</taxon>
        <taxon>Pseudomonadota</taxon>
        <taxon>Alphaproteobacteria</taxon>
        <taxon>Hyphomicrobiales</taxon>
        <taxon>Phyllobacteriaceae</taxon>
        <taxon>Mesorhizobium</taxon>
    </lineage>
</organism>